<feature type="signal peptide" evidence="1">
    <location>
        <begin position="1"/>
        <end position="19"/>
    </location>
</feature>
<dbReference type="SUPFAM" id="SSF53187">
    <property type="entry name" value="Zn-dependent exopeptidases"/>
    <property type="match status" value="1"/>
</dbReference>
<dbReference type="AlphaFoldDB" id="A0A5B7TZ32"/>
<gene>
    <name evidence="3" type="ORF">FF125_19850</name>
</gene>
<evidence type="ECO:0000313" key="4">
    <source>
        <dbReference type="Proteomes" id="UP000306229"/>
    </source>
</evidence>
<dbReference type="SUPFAM" id="SSF52025">
    <property type="entry name" value="PA domain"/>
    <property type="match status" value="1"/>
</dbReference>
<dbReference type="EMBL" id="CP040749">
    <property type="protein sequence ID" value="QCX40581.1"/>
    <property type="molecule type" value="Genomic_DNA"/>
</dbReference>
<dbReference type="RefSeq" id="WP_138951706.1">
    <property type="nucleotide sequence ID" value="NZ_CP040749.1"/>
</dbReference>
<sequence length="569" mass="64504">MFKKFIFYVAVLFFAISTAQNSNDKTSEYFSLVRAEFTGDQAYKTTAFVEQYWRVVGNKGFNESVYHITETLEKAGYVLEEDANEMDRLIYRVEKRPLKNPTWEPVDARLTIKGEKLPLLESTSNRNMTYLNSPSTPKGGVIGEVVYIKDKKDLEKTDVKGKIVFAEMSPYAVYKLAMEKGVLGMLTYNMPDYLQPEKNVTSIQFRSIPYNENNLWGMALSYQAKETLKKALSKGNVKVHAEINTKIYHSEELTVVAEIKGALKPKERLVFSAHIQEPGANDNATGVGVQLEMAQIAAQFINDKSANLDRTLTFLWGDEIVSTRRYIEEDSLRASHIKWGISLDMVGENTALTGGTFLIEKMPDPSAIWTRGKDTHTEWGGRPLKLKDMKPHYLNDFILNVFEEQGKFAKWDVGTNPFEGGSDHTPFLKADIPGLLLWHFTDQFYHTDNDRIDKVSQETLKNVGTGALVSAFVLLNSDSETALAELENINIRAKKRLKDEFLLSQKSLADGNTIATEIEILTAWNDWYQKTMDSLNDMAADSKGDLKNAIHKSKEQLKKQTENYIKSLK</sequence>
<dbReference type="InterPro" id="IPR007484">
    <property type="entry name" value="Peptidase_M28"/>
</dbReference>
<name>A0A5B7TZ32_9FLAO</name>
<evidence type="ECO:0000259" key="2">
    <source>
        <dbReference type="Pfam" id="PF04389"/>
    </source>
</evidence>
<evidence type="ECO:0000313" key="3">
    <source>
        <dbReference type="EMBL" id="QCX40581.1"/>
    </source>
</evidence>
<feature type="chain" id="PRO_5022808342" evidence="1">
    <location>
        <begin position="20"/>
        <end position="569"/>
    </location>
</feature>
<dbReference type="Proteomes" id="UP000306229">
    <property type="component" value="Chromosome"/>
</dbReference>
<keyword evidence="4" id="KW-1185">Reference proteome</keyword>
<accession>A0A5B7TZ32</accession>
<dbReference type="Gene3D" id="3.40.630.10">
    <property type="entry name" value="Zn peptidases"/>
    <property type="match status" value="1"/>
</dbReference>
<dbReference type="InterPro" id="IPR046450">
    <property type="entry name" value="PA_dom_sf"/>
</dbReference>
<dbReference type="Gene3D" id="3.50.30.30">
    <property type="match status" value="1"/>
</dbReference>
<feature type="domain" description="Peptidase M28" evidence="2">
    <location>
        <begin position="255"/>
        <end position="467"/>
    </location>
</feature>
<dbReference type="GO" id="GO:0008235">
    <property type="term" value="F:metalloexopeptidase activity"/>
    <property type="evidence" value="ECO:0007669"/>
    <property type="project" value="InterPro"/>
</dbReference>
<dbReference type="PANTHER" id="PTHR12147:SF26">
    <property type="entry name" value="PEPTIDASE M28 DOMAIN-CONTAINING PROTEIN"/>
    <property type="match status" value="1"/>
</dbReference>
<reference evidence="3 4" key="1">
    <citation type="submission" date="2019-05" db="EMBL/GenBank/DDBJ databases">
        <title>Algicella ahnfeltiae gen. nov., sp. nov., a novel marine bacterium of the family Flavobacteriaceae isolated from a red alga.</title>
        <authorList>
            <person name="Nedashkovskaya O.I."/>
            <person name="Kukhlevskiy A.D."/>
            <person name="Kim S.-G."/>
            <person name="Zhukova N.V."/>
            <person name="Mikhailov V.V."/>
        </authorList>
    </citation>
    <scope>NUCLEOTIDE SEQUENCE [LARGE SCALE GENOMIC DNA]</scope>
    <source>
        <strain evidence="3 4">10Alg115</strain>
    </source>
</reference>
<protein>
    <submittedName>
        <fullName evidence="3">M28 family peptidase</fullName>
    </submittedName>
</protein>
<dbReference type="PANTHER" id="PTHR12147">
    <property type="entry name" value="METALLOPEPTIDASE M28 FAMILY MEMBER"/>
    <property type="match status" value="1"/>
</dbReference>
<evidence type="ECO:0000256" key="1">
    <source>
        <dbReference type="SAM" id="SignalP"/>
    </source>
</evidence>
<keyword evidence="1" id="KW-0732">Signal</keyword>
<organism evidence="3 4">
    <name type="scientific">Aureibaculum algae</name>
    <dbReference type="NCBI Taxonomy" id="2584122"/>
    <lineage>
        <taxon>Bacteria</taxon>
        <taxon>Pseudomonadati</taxon>
        <taxon>Bacteroidota</taxon>
        <taxon>Flavobacteriia</taxon>
        <taxon>Flavobacteriales</taxon>
        <taxon>Flavobacteriaceae</taxon>
        <taxon>Aureibaculum</taxon>
    </lineage>
</organism>
<proteinExistence type="predicted"/>
<dbReference type="InterPro" id="IPR045175">
    <property type="entry name" value="M28_fam"/>
</dbReference>
<dbReference type="OrthoDB" id="9762302at2"/>
<dbReference type="GO" id="GO:0006508">
    <property type="term" value="P:proteolysis"/>
    <property type="evidence" value="ECO:0007669"/>
    <property type="project" value="InterPro"/>
</dbReference>
<dbReference type="Pfam" id="PF04389">
    <property type="entry name" value="Peptidase_M28"/>
    <property type="match status" value="1"/>
</dbReference>
<dbReference type="KEGG" id="fbe:FF125_19850"/>